<protein>
    <recommendedName>
        <fullName evidence="4">Chaplin domain-containing protein</fullName>
    </recommendedName>
</protein>
<comment type="caution">
    <text evidence="2">The sequence shown here is derived from an EMBL/GenBank/DDBJ whole genome shotgun (WGS) entry which is preliminary data.</text>
</comment>
<evidence type="ECO:0000313" key="3">
    <source>
        <dbReference type="Proteomes" id="UP001596957"/>
    </source>
</evidence>
<feature type="signal peptide" evidence="1">
    <location>
        <begin position="1"/>
        <end position="26"/>
    </location>
</feature>
<name>A0ABW2VK09_9ACTN</name>
<evidence type="ECO:0000256" key="1">
    <source>
        <dbReference type="SAM" id="SignalP"/>
    </source>
</evidence>
<evidence type="ECO:0008006" key="4">
    <source>
        <dbReference type="Google" id="ProtNLM"/>
    </source>
</evidence>
<accession>A0ABW2VK09</accession>
<sequence>MKITKRTLAATALALSALALAAPAQADDDTNVGSGVNAANNWNFTAADVCVQELAVVPVGAPWAGDTTNTCTNGNVLAHSRS</sequence>
<keyword evidence="1" id="KW-0732">Signal</keyword>
<dbReference type="EMBL" id="JBHTEC010000001">
    <property type="protein sequence ID" value="MFD0283424.1"/>
    <property type="molecule type" value="Genomic_DNA"/>
</dbReference>
<reference evidence="3" key="1">
    <citation type="journal article" date="2019" name="Int. J. Syst. Evol. Microbiol.">
        <title>The Global Catalogue of Microorganisms (GCM) 10K type strain sequencing project: providing services to taxonomists for standard genome sequencing and annotation.</title>
        <authorList>
            <consortium name="The Broad Institute Genomics Platform"/>
            <consortium name="The Broad Institute Genome Sequencing Center for Infectious Disease"/>
            <person name="Wu L."/>
            <person name="Ma J."/>
        </authorList>
    </citation>
    <scope>NUCLEOTIDE SEQUENCE [LARGE SCALE GENOMIC DNA]</scope>
    <source>
        <strain evidence="3">CGMCC 4.7198</strain>
    </source>
</reference>
<evidence type="ECO:0000313" key="2">
    <source>
        <dbReference type="EMBL" id="MFD0283424.1"/>
    </source>
</evidence>
<dbReference type="RefSeq" id="WP_381264667.1">
    <property type="nucleotide sequence ID" value="NZ_JBHTBI010000115.1"/>
</dbReference>
<dbReference type="Proteomes" id="UP001596957">
    <property type="component" value="Unassembled WGS sequence"/>
</dbReference>
<feature type="chain" id="PRO_5046990500" description="Chaplin domain-containing protein" evidence="1">
    <location>
        <begin position="27"/>
        <end position="82"/>
    </location>
</feature>
<organism evidence="2 3">
    <name type="scientific">Streptomyces lutosisoli</name>
    <dbReference type="NCBI Taxonomy" id="2665721"/>
    <lineage>
        <taxon>Bacteria</taxon>
        <taxon>Bacillati</taxon>
        <taxon>Actinomycetota</taxon>
        <taxon>Actinomycetes</taxon>
        <taxon>Kitasatosporales</taxon>
        <taxon>Streptomycetaceae</taxon>
        <taxon>Streptomyces</taxon>
    </lineage>
</organism>
<proteinExistence type="predicted"/>
<gene>
    <name evidence="2" type="ORF">ACFQZP_17420</name>
</gene>
<keyword evidence="3" id="KW-1185">Reference proteome</keyword>